<dbReference type="GO" id="GO:0031012">
    <property type="term" value="C:extracellular matrix"/>
    <property type="evidence" value="ECO:0007669"/>
    <property type="project" value="TreeGrafter"/>
</dbReference>
<evidence type="ECO:0000256" key="3">
    <source>
        <dbReference type="ARBA" id="ARBA00022737"/>
    </source>
</evidence>
<protein>
    <submittedName>
        <fullName evidence="4">CD180 molecule</fullName>
    </submittedName>
</protein>
<sequence>YAWESLGMREVPMTICHNKSPQFQFQCGPFPPEFNFSDLNSLLCLDITRCQISWVCDGAFPGNRQLKTVIPTRNLLMFLSVTAFAGPHSLEHLNTDRNNKYVLYSNDKSWQLRYLHLGQHPHLLQLPSSFPTRNLKTLNFLMNNIQAITAEDVQAPQKTSNVTLILKGNDITYIEPGSFQSYFYSLDLVGCADIPGALVGIQNSTAQPFWLGIFYGVGKEPYVSSDILQGLCSISVKDLYLHLRHLRNLNADTFQSLTRLQKLNLTQPHIHALPPGISGMSLLEEVVLSANCFEQLCNTSSAAFASLTCLHIKGNSQGLQPGSGYSEKLAKLQYLDLMLRALSRLCYLNLSHNTHLHLQEIEPFPKSPSLASARDGLSSSHINISIQHVFKGLKNLMFLDLSQNNFDLGIMPKDKLFQQLSSSGVLVLPSCKLTSIGNQVFHNLRKLQHVDLNYNKFTAFSTDAFSNLKSINLSCVHYRMHIVPGVQLVPRDGRFIINLSYNLLDCSCSKIDLITYYKQHLDTAEDPEGTRCSEPKLLAGFSWPPSHAPVGRIRQESLQLSWLFYPVVPSSFGVFTISSKITSNCESRMGTQKIPAATLLS</sequence>
<dbReference type="Ensembl" id="ENSSCAT00000017634.1">
    <property type="protein sequence ID" value="ENSSCAP00000015745.1"/>
    <property type="gene ID" value="ENSSCAG00000011525.1"/>
</dbReference>
<dbReference type="PANTHER" id="PTHR24373">
    <property type="entry name" value="SLIT RELATED LEUCINE-RICH REPEAT NEURONAL PROTEIN"/>
    <property type="match status" value="1"/>
</dbReference>
<keyword evidence="5" id="KW-1185">Reference proteome</keyword>
<evidence type="ECO:0000256" key="2">
    <source>
        <dbReference type="ARBA" id="ARBA00022729"/>
    </source>
</evidence>
<accession>A0A8C9NCH6</accession>
<evidence type="ECO:0000313" key="5">
    <source>
        <dbReference type="Proteomes" id="UP000694409"/>
    </source>
</evidence>
<dbReference type="GO" id="GO:0005730">
    <property type="term" value="C:nucleolus"/>
    <property type="evidence" value="ECO:0007669"/>
    <property type="project" value="Ensembl"/>
</dbReference>
<dbReference type="SMART" id="SM00369">
    <property type="entry name" value="LRR_TYP"/>
    <property type="match status" value="5"/>
</dbReference>
<evidence type="ECO:0000313" key="4">
    <source>
        <dbReference type="Ensembl" id="ENSSCAP00000015745.1"/>
    </source>
</evidence>
<keyword evidence="1" id="KW-0433">Leucine-rich repeat</keyword>
<keyword evidence="3" id="KW-0677">Repeat</keyword>
<dbReference type="AlphaFoldDB" id="A0A8C9NCH6"/>
<dbReference type="InterPro" id="IPR003591">
    <property type="entry name" value="Leu-rich_rpt_typical-subtyp"/>
</dbReference>
<dbReference type="GeneTree" id="ENSGT00940000161183"/>
<dbReference type="GO" id="GO:0001875">
    <property type="term" value="F:lipopolysaccharide immune receptor activity"/>
    <property type="evidence" value="ECO:0007669"/>
    <property type="project" value="Ensembl"/>
</dbReference>
<dbReference type="InterPro" id="IPR032675">
    <property type="entry name" value="LRR_dom_sf"/>
</dbReference>
<dbReference type="PANTHER" id="PTHR24373:SF370">
    <property type="entry name" value="FISH-LIPS, ISOFORM E"/>
    <property type="match status" value="1"/>
</dbReference>
<dbReference type="OMA" id="FLRWKYQ"/>
<reference evidence="4" key="2">
    <citation type="submission" date="2025-09" db="UniProtKB">
        <authorList>
            <consortium name="Ensembl"/>
        </authorList>
    </citation>
    <scope>IDENTIFICATION</scope>
</reference>
<dbReference type="GO" id="GO:0031666">
    <property type="term" value="P:positive regulation of lipopolysaccharide-mediated signaling pathway"/>
    <property type="evidence" value="ECO:0007669"/>
    <property type="project" value="Ensembl"/>
</dbReference>
<evidence type="ECO:0000256" key="1">
    <source>
        <dbReference type="ARBA" id="ARBA00022614"/>
    </source>
</evidence>
<dbReference type="GO" id="GO:0005654">
    <property type="term" value="C:nucleoplasm"/>
    <property type="evidence" value="ECO:0007669"/>
    <property type="project" value="Ensembl"/>
</dbReference>
<dbReference type="Pfam" id="PF13855">
    <property type="entry name" value="LRR_8"/>
    <property type="match status" value="1"/>
</dbReference>
<dbReference type="GO" id="GO:0005615">
    <property type="term" value="C:extracellular space"/>
    <property type="evidence" value="ECO:0007669"/>
    <property type="project" value="TreeGrafter"/>
</dbReference>
<dbReference type="Proteomes" id="UP000694409">
    <property type="component" value="Unassembled WGS sequence"/>
</dbReference>
<dbReference type="GO" id="GO:0005886">
    <property type="term" value="C:plasma membrane"/>
    <property type="evidence" value="ECO:0007669"/>
    <property type="project" value="Ensembl"/>
</dbReference>
<keyword evidence="2" id="KW-0732">Signal</keyword>
<dbReference type="InterPro" id="IPR050328">
    <property type="entry name" value="Dev_Immune_Receptor"/>
</dbReference>
<proteinExistence type="predicted"/>
<organism evidence="4 5">
    <name type="scientific">Serinus canaria</name>
    <name type="common">Island canary</name>
    <name type="synonym">Fringilla canaria</name>
    <dbReference type="NCBI Taxonomy" id="9135"/>
    <lineage>
        <taxon>Eukaryota</taxon>
        <taxon>Metazoa</taxon>
        <taxon>Chordata</taxon>
        <taxon>Craniata</taxon>
        <taxon>Vertebrata</taxon>
        <taxon>Euteleostomi</taxon>
        <taxon>Archelosauria</taxon>
        <taxon>Archosauria</taxon>
        <taxon>Dinosauria</taxon>
        <taxon>Saurischia</taxon>
        <taxon>Theropoda</taxon>
        <taxon>Coelurosauria</taxon>
        <taxon>Aves</taxon>
        <taxon>Neognathae</taxon>
        <taxon>Neoaves</taxon>
        <taxon>Telluraves</taxon>
        <taxon>Australaves</taxon>
        <taxon>Passeriformes</taxon>
        <taxon>Passeroidea</taxon>
        <taxon>Fringillidae</taxon>
        <taxon>Carduelinae</taxon>
        <taxon>Serinus</taxon>
    </lineage>
</organism>
<dbReference type="GO" id="GO:0072686">
    <property type="term" value="C:mitotic spindle"/>
    <property type="evidence" value="ECO:0007669"/>
    <property type="project" value="Ensembl"/>
</dbReference>
<gene>
    <name evidence="4" type="primary">CD180</name>
</gene>
<dbReference type="Gene3D" id="3.80.10.10">
    <property type="entry name" value="Ribonuclease Inhibitor"/>
    <property type="match status" value="1"/>
</dbReference>
<reference evidence="4" key="1">
    <citation type="submission" date="2025-08" db="UniProtKB">
        <authorList>
            <consortium name="Ensembl"/>
        </authorList>
    </citation>
    <scope>IDENTIFICATION</scope>
</reference>
<name>A0A8C9NCH6_SERCA</name>
<dbReference type="SUPFAM" id="SSF52058">
    <property type="entry name" value="L domain-like"/>
    <property type="match status" value="2"/>
</dbReference>
<dbReference type="InterPro" id="IPR001611">
    <property type="entry name" value="Leu-rich_rpt"/>
</dbReference>